<dbReference type="GO" id="GO:0005524">
    <property type="term" value="F:ATP binding"/>
    <property type="evidence" value="ECO:0007669"/>
    <property type="project" value="UniProtKB-UniRule"/>
</dbReference>
<feature type="binding site" evidence="8">
    <location>
        <begin position="79"/>
        <end position="81"/>
    </location>
    <ligand>
        <name>L-histidine</name>
        <dbReference type="ChEBI" id="CHEBI:57595"/>
    </ligand>
</feature>
<dbReference type="PANTHER" id="PTHR43707">
    <property type="entry name" value="HISTIDYL-TRNA SYNTHETASE"/>
    <property type="match status" value="1"/>
</dbReference>
<dbReference type="EC" id="6.1.1.21" evidence="7"/>
<dbReference type="InterPro" id="IPR004154">
    <property type="entry name" value="Anticodon-bd"/>
</dbReference>
<feature type="binding site" evidence="8">
    <location>
        <position position="123"/>
    </location>
    <ligand>
        <name>L-histidine</name>
        <dbReference type="ChEBI" id="CHEBI:57595"/>
    </ligand>
</feature>
<comment type="similarity">
    <text evidence="1 7">Belongs to the class-II aminoacyl-tRNA synthetase family.</text>
</comment>
<protein>
    <recommendedName>
        <fullName evidence="7">Histidine--tRNA ligase</fullName>
        <ecNumber evidence="7">6.1.1.21</ecNumber>
    </recommendedName>
    <alternativeName>
        <fullName evidence="7">Histidyl-tRNA synthetase</fullName>
        <shortName evidence="7">HisRS</shortName>
    </alternativeName>
</protein>
<comment type="subcellular location">
    <subcellularLocation>
        <location evidence="7">Cytoplasm</location>
    </subcellularLocation>
</comment>
<dbReference type="GO" id="GO:0005737">
    <property type="term" value="C:cytoplasm"/>
    <property type="evidence" value="ECO:0007669"/>
    <property type="project" value="UniProtKB-SubCell"/>
</dbReference>
<dbReference type="PIRSF" id="PIRSF001549">
    <property type="entry name" value="His-tRNA_synth"/>
    <property type="match status" value="1"/>
</dbReference>
<evidence type="ECO:0000313" key="10">
    <source>
        <dbReference type="EMBL" id="BBH91835.1"/>
    </source>
</evidence>
<evidence type="ECO:0000256" key="8">
    <source>
        <dbReference type="PIRSR" id="PIRSR001549-1"/>
    </source>
</evidence>
<dbReference type="SUPFAM" id="SSF55681">
    <property type="entry name" value="Class II aaRS and biotin synthetases"/>
    <property type="match status" value="1"/>
</dbReference>
<evidence type="ECO:0000256" key="5">
    <source>
        <dbReference type="ARBA" id="ARBA00023146"/>
    </source>
</evidence>
<keyword evidence="5 7" id="KW-0030">Aminoacyl-tRNA synthetase</keyword>
<dbReference type="PANTHER" id="PTHR43707:SF1">
    <property type="entry name" value="HISTIDINE--TRNA LIGASE, MITOCHONDRIAL-RELATED"/>
    <property type="match status" value="1"/>
</dbReference>
<reference evidence="10" key="1">
    <citation type="submission" date="2018-12" db="EMBL/GenBank/DDBJ databases">
        <title>Novel natural products biosynthetic potential of the class Ktedonobacteria.</title>
        <authorList>
            <person name="Zheng Y."/>
            <person name="Saitou A."/>
            <person name="Wang C.M."/>
            <person name="Toyoda A."/>
            <person name="Minakuchi Y."/>
            <person name="Sekiguchi Y."/>
            <person name="Ueda K."/>
            <person name="Takano H."/>
            <person name="Sakai Y."/>
            <person name="Yokota A."/>
            <person name="Yabe S."/>
        </authorList>
    </citation>
    <scope>NUCLEOTIDE SEQUENCE</scope>
    <source>
        <strain evidence="10">A3-2</strain>
    </source>
</reference>
<dbReference type="GO" id="GO:0006427">
    <property type="term" value="P:histidyl-tRNA aminoacylation"/>
    <property type="evidence" value="ECO:0007669"/>
    <property type="project" value="UniProtKB-UniRule"/>
</dbReference>
<evidence type="ECO:0000256" key="7">
    <source>
        <dbReference type="HAMAP-Rule" id="MF_00127"/>
    </source>
</evidence>
<dbReference type="Gene3D" id="3.30.930.10">
    <property type="entry name" value="Bira Bifunctional Protein, Domain 2"/>
    <property type="match status" value="2"/>
</dbReference>
<dbReference type="Gene3D" id="3.40.50.800">
    <property type="entry name" value="Anticodon-binding domain"/>
    <property type="match status" value="1"/>
</dbReference>
<evidence type="ECO:0000259" key="9">
    <source>
        <dbReference type="PROSITE" id="PS50862"/>
    </source>
</evidence>
<dbReference type="Pfam" id="PF13393">
    <property type="entry name" value="tRNA-synt_His"/>
    <property type="match status" value="2"/>
</dbReference>
<dbReference type="InterPro" id="IPR045864">
    <property type="entry name" value="aa-tRNA-synth_II/BPL/LPL"/>
</dbReference>
<feature type="binding site" evidence="8">
    <location>
        <position position="349"/>
    </location>
    <ligand>
        <name>L-histidine</name>
        <dbReference type="ChEBI" id="CHEBI:57595"/>
    </ligand>
</feature>
<dbReference type="InterPro" id="IPR041715">
    <property type="entry name" value="HisRS-like_core"/>
</dbReference>
<dbReference type="HAMAP" id="MF_00127">
    <property type="entry name" value="His_tRNA_synth"/>
    <property type="match status" value="1"/>
</dbReference>
<evidence type="ECO:0000256" key="4">
    <source>
        <dbReference type="ARBA" id="ARBA00022840"/>
    </source>
</evidence>
<evidence type="ECO:0000256" key="6">
    <source>
        <dbReference type="ARBA" id="ARBA00047639"/>
    </source>
</evidence>
<keyword evidence="4 7" id="KW-0067">ATP-binding</keyword>
<dbReference type="InterPro" id="IPR004516">
    <property type="entry name" value="HisRS/HisZ"/>
</dbReference>
<feature type="binding site" evidence="8">
    <location>
        <position position="127"/>
    </location>
    <ligand>
        <name>L-histidine</name>
        <dbReference type="ChEBI" id="CHEBI:57595"/>
    </ligand>
</feature>
<evidence type="ECO:0000256" key="1">
    <source>
        <dbReference type="ARBA" id="ARBA00008226"/>
    </source>
</evidence>
<dbReference type="CDD" id="cd00773">
    <property type="entry name" value="HisRS-like_core"/>
    <property type="match status" value="1"/>
</dbReference>
<dbReference type="GO" id="GO:0004821">
    <property type="term" value="F:histidine-tRNA ligase activity"/>
    <property type="evidence" value="ECO:0007669"/>
    <property type="project" value="UniProtKB-UniRule"/>
</dbReference>
<evidence type="ECO:0000256" key="2">
    <source>
        <dbReference type="ARBA" id="ARBA00022490"/>
    </source>
</evidence>
<feature type="binding site" evidence="8">
    <location>
        <position position="109"/>
    </location>
    <ligand>
        <name>L-histidine</name>
        <dbReference type="ChEBI" id="CHEBI:57595"/>
    </ligand>
</feature>
<gene>
    <name evidence="10" type="primary">hisS_1</name>
    <name evidence="7" type="synonym">hisS</name>
    <name evidence="10" type="ORF">KTA_00340</name>
</gene>
<dbReference type="InterPro" id="IPR015807">
    <property type="entry name" value="His-tRNA-ligase"/>
</dbReference>
<keyword evidence="7" id="KW-0648">Protein biosynthesis</keyword>
<dbReference type="InterPro" id="IPR006195">
    <property type="entry name" value="aa-tRNA-synth_II"/>
</dbReference>
<keyword evidence="2 7" id="KW-0963">Cytoplasm</keyword>
<feature type="binding site" evidence="8">
    <location>
        <begin position="353"/>
        <end position="354"/>
    </location>
    <ligand>
        <name>L-histidine</name>
        <dbReference type="ChEBI" id="CHEBI:57595"/>
    </ligand>
</feature>
<keyword evidence="3 7" id="KW-0547">Nucleotide-binding</keyword>
<name>A0A455T0A9_9CHLR</name>
<comment type="catalytic activity">
    <reaction evidence="6 7">
        <text>tRNA(His) + L-histidine + ATP = L-histidyl-tRNA(His) + AMP + diphosphate + H(+)</text>
        <dbReference type="Rhea" id="RHEA:17313"/>
        <dbReference type="Rhea" id="RHEA-COMP:9665"/>
        <dbReference type="Rhea" id="RHEA-COMP:9689"/>
        <dbReference type="ChEBI" id="CHEBI:15378"/>
        <dbReference type="ChEBI" id="CHEBI:30616"/>
        <dbReference type="ChEBI" id="CHEBI:33019"/>
        <dbReference type="ChEBI" id="CHEBI:57595"/>
        <dbReference type="ChEBI" id="CHEBI:78442"/>
        <dbReference type="ChEBI" id="CHEBI:78527"/>
        <dbReference type="ChEBI" id="CHEBI:456215"/>
        <dbReference type="EC" id="6.1.1.21"/>
    </reaction>
</comment>
<dbReference type="InterPro" id="IPR036621">
    <property type="entry name" value="Anticodon-bd_dom_sf"/>
</dbReference>
<organism evidence="10">
    <name type="scientific">Thermogemmatispora argillosa</name>
    <dbReference type="NCBI Taxonomy" id="2045280"/>
    <lineage>
        <taxon>Bacteria</taxon>
        <taxon>Bacillati</taxon>
        <taxon>Chloroflexota</taxon>
        <taxon>Ktedonobacteria</taxon>
        <taxon>Thermogemmatisporales</taxon>
        <taxon>Thermogemmatisporaceae</taxon>
        <taxon>Thermogemmatispora</taxon>
    </lineage>
</organism>
<sequence length="516" mass="58013">MKKHIERLRGMRDVLPDTYRRQLQVVQRVRALLEKAGYEPVDTPVLERSDLFQASFGQEAWQNLYAFQLHQRELCLRPEYTASICRLYLEQYQQHSLPLRFQYVGPVFRYEAPGRGRYRQHTQLGVELFGGQPLRADGEIVQLACDILHELGIARYRLELGHVGVASGFIERLHLDTQTARLLLSLMEQISRSPEGEQAARARLEALYPEQATQASLPVSGGAEAASRADQWRRLVSADGPNHLVAALLNSVSLPFGDEDSRREIVERFLWKVGRSEQRAQVFSALEFLRKLRALAGSPPEVFQELRQLLQGYQLDATPLEELERLVTTLMEVAGVDRRQITLNLALGRGVSYYTGLLFEIHASDEEGVDLQLCGGGRYDHLIQAVGGTHEVRACGFAFGLERLLPLIPASQWQAAPQRVRALVIPVGKQDLVYASRVARQARHECEIIVELDVNSQRVSNALRQASRRGFQLALIVGEEERQANTVKLHDLASGAERTVACRDLAAALREGGYSL</sequence>
<proteinExistence type="inferred from homology"/>
<keyword evidence="7 10" id="KW-0436">Ligase</keyword>
<dbReference type="Pfam" id="PF03129">
    <property type="entry name" value="HGTP_anticodon"/>
    <property type="match status" value="1"/>
</dbReference>
<dbReference type="AlphaFoldDB" id="A0A455T0A9"/>
<dbReference type="EMBL" id="AP019377">
    <property type="protein sequence ID" value="BBH91835.1"/>
    <property type="molecule type" value="Genomic_DNA"/>
</dbReference>
<dbReference type="PROSITE" id="PS50862">
    <property type="entry name" value="AA_TRNA_LIGASE_II"/>
    <property type="match status" value="1"/>
</dbReference>
<feature type="domain" description="Aminoacyl-transfer RNA synthetases class-II family profile" evidence="9">
    <location>
        <begin position="1"/>
        <end position="426"/>
    </location>
</feature>
<dbReference type="SUPFAM" id="SSF52954">
    <property type="entry name" value="Class II aaRS ABD-related"/>
    <property type="match status" value="1"/>
</dbReference>
<accession>A0A455T0A9</accession>
<comment type="subunit">
    <text evidence="7">Homodimer.</text>
</comment>
<evidence type="ECO:0000256" key="3">
    <source>
        <dbReference type="ARBA" id="ARBA00022741"/>
    </source>
</evidence>